<evidence type="ECO:0000313" key="2">
    <source>
        <dbReference type="Proteomes" id="UP000789860"/>
    </source>
</evidence>
<keyword evidence="2" id="KW-1185">Reference proteome</keyword>
<name>A0ACA9MWX8_9GLOM</name>
<sequence length="122" mass="13871">LSEWRTIMMNPPELNEKCDIKRSFAFANEMVKMMQIPLSNSQKSTYTSKLINTREIKRAYESFNVSICRDSRINGLSLSNISNINDSVIHSNSTTDSNENERSTSTPATGIQMLTYAIVERI</sequence>
<dbReference type="EMBL" id="CAJVPM010014832">
    <property type="protein sequence ID" value="CAG8603615.1"/>
    <property type="molecule type" value="Genomic_DNA"/>
</dbReference>
<feature type="non-terminal residue" evidence="1">
    <location>
        <position position="1"/>
    </location>
</feature>
<protein>
    <submittedName>
        <fullName evidence="1">2271_t:CDS:1</fullName>
    </submittedName>
</protein>
<accession>A0ACA9MWX8</accession>
<proteinExistence type="predicted"/>
<gene>
    <name evidence="1" type="ORF">SCALOS_LOCUS7012</name>
</gene>
<reference evidence="1" key="1">
    <citation type="submission" date="2021-06" db="EMBL/GenBank/DDBJ databases">
        <authorList>
            <person name="Kallberg Y."/>
            <person name="Tangrot J."/>
            <person name="Rosling A."/>
        </authorList>
    </citation>
    <scope>NUCLEOTIDE SEQUENCE</scope>
    <source>
        <strain evidence="1">AU212A</strain>
    </source>
</reference>
<comment type="caution">
    <text evidence="1">The sequence shown here is derived from an EMBL/GenBank/DDBJ whole genome shotgun (WGS) entry which is preliminary data.</text>
</comment>
<dbReference type="Proteomes" id="UP000789860">
    <property type="component" value="Unassembled WGS sequence"/>
</dbReference>
<organism evidence="1 2">
    <name type="scientific">Scutellospora calospora</name>
    <dbReference type="NCBI Taxonomy" id="85575"/>
    <lineage>
        <taxon>Eukaryota</taxon>
        <taxon>Fungi</taxon>
        <taxon>Fungi incertae sedis</taxon>
        <taxon>Mucoromycota</taxon>
        <taxon>Glomeromycotina</taxon>
        <taxon>Glomeromycetes</taxon>
        <taxon>Diversisporales</taxon>
        <taxon>Gigasporaceae</taxon>
        <taxon>Scutellospora</taxon>
    </lineage>
</organism>
<evidence type="ECO:0000313" key="1">
    <source>
        <dbReference type="EMBL" id="CAG8603615.1"/>
    </source>
</evidence>
<feature type="non-terminal residue" evidence="1">
    <location>
        <position position="122"/>
    </location>
</feature>